<keyword evidence="1" id="KW-1133">Transmembrane helix</keyword>
<reference evidence="2" key="1">
    <citation type="submission" date="2022-01" db="EMBL/GenBank/DDBJ databases">
        <authorList>
            <person name="Jo J.-H."/>
            <person name="Im W.-T."/>
        </authorList>
    </citation>
    <scope>NUCLEOTIDE SEQUENCE</scope>
    <source>
        <strain evidence="2">I2-34</strain>
    </source>
</reference>
<feature type="transmembrane region" description="Helical" evidence="1">
    <location>
        <begin position="70"/>
        <end position="94"/>
    </location>
</feature>
<keyword evidence="1" id="KW-0472">Membrane</keyword>
<name>A0ABS9L9E4_9MICC</name>
<accession>A0ABS9L9E4</accession>
<dbReference type="RefSeq" id="WP_237822501.1">
    <property type="nucleotide sequence ID" value="NZ_JAKLTQ010000012.1"/>
</dbReference>
<gene>
    <name evidence="2" type="ORF">LVY72_15595</name>
</gene>
<keyword evidence="1" id="KW-0812">Transmembrane</keyword>
<proteinExistence type="predicted"/>
<organism evidence="2 3">
    <name type="scientific">Arthrobacter hankyongi</name>
    <dbReference type="NCBI Taxonomy" id="2904801"/>
    <lineage>
        <taxon>Bacteria</taxon>
        <taxon>Bacillati</taxon>
        <taxon>Actinomycetota</taxon>
        <taxon>Actinomycetes</taxon>
        <taxon>Micrococcales</taxon>
        <taxon>Micrococcaceae</taxon>
        <taxon>Arthrobacter</taxon>
    </lineage>
</organism>
<evidence type="ECO:0000256" key="1">
    <source>
        <dbReference type="SAM" id="Phobius"/>
    </source>
</evidence>
<evidence type="ECO:0000313" key="2">
    <source>
        <dbReference type="EMBL" id="MCG2623321.1"/>
    </source>
</evidence>
<protein>
    <submittedName>
        <fullName evidence="2">Uncharacterized protein</fullName>
    </submittedName>
</protein>
<comment type="caution">
    <text evidence="2">The sequence shown here is derived from an EMBL/GenBank/DDBJ whole genome shotgun (WGS) entry which is preliminary data.</text>
</comment>
<evidence type="ECO:0000313" key="3">
    <source>
        <dbReference type="Proteomes" id="UP001165368"/>
    </source>
</evidence>
<sequence>MSILRSRQHVGQDILLARHGNHICATRYDRRRNCIVARLDDGTFDTAPNVIAPGVLAPRVSAVLREDGRFLAVACSVYLVFALLLAAGAAAVAWNSPDLTALGVANTYMSPFQLMSR</sequence>
<dbReference type="EMBL" id="JAKLTQ010000012">
    <property type="protein sequence ID" value="MCG2623321.1"/>
    <property type="molecule type" value="Genomic_DNA"/>
</dbReference>
<dbReference type="Proteomes" id="UP001165368">
    <property type="component" value="Unassembled WGS sequence"/>
</dbReference>
<keyword evidence="3" id="KW-1185">Reference proteome</keyword>